<dbReference type="AlphaFoldDB" id="A0A7M5WYD8"/>
<dbReference type="Gene3D" id="3.10.20.90">
    <property type="entry name" value="Phosphatidylinositol 3-kinase Catalytic Subunit, Chain A, domain 1"/>
    <property type="match status" value="1"/>
</dbReference>
<dbReference type="InterPro" id="IPR009060">
    <property type="entry name" value="UBA-like_sf"/>
</dbReference>
<evidence type="ECO:0008006" key="9">
    <source>
        <dbReference type="Google" id="ProtNLM"/>
    </source>
</evidence>
<feature type="region of interest" description="Disordered" evidence="4">
    <location>
        <begin position="106"/>
        <end position="183"/>
    </location>
</feature>
<dbReference type="PROSITE" id="PS00028">
    <property type="entry name" value="ZINC_FINGER_C2H2_1"/>
    <property type="match status" value="1"/>
</dbReference>
<reference evidence="7" key="1">
    <citation type="submission" date="2021-01" db="UniProtKB">
        <authorList>
            <consortium name="EnsemblMetazoa"/>
        </authorList>
    </citation>
    <scope>IDENTIFICATION</scope>
</reference>
<dbReference type="GO" id="GO:0031397">
    <property type="term" value="P:negative regulation of protein ubiquitination"/>
    <property type="evidence" value="ECO:0007669"/>
    <property type="project" value="TreeGrafter"/>
</dbReference>
<evidence type="ECO:0000259" key="6">
    <source>
        <dbReference type="PROSITE" id="PS50033"/>
    </source>
</evidence>
<dbReference type="InterPro" id="IPR013087">
    <property type="entry name" value="Znf_C2H2_type"/>
</dbReference>
<feature type="compositionally biased region" description="Basic and acidic residues" evidence="4">
    <location>
        <begin position="1"/>
        <end position="16"/>
    </location>
</feature>
<dbReference type="GO" id="GO:0005737">
    <property type="term" value="C:cytoplasm"/>
    <property type="evidence" value="ECO:0007669"/>
    <property type="project" value="UniProtKB-SubCell"/>
</dbReference>
<dbReference type="Pfam" id="PF00789">
    <property type="entry name" value="UBX"/>
    <property type="match status" value="1"/>
</dbReference>
<feature type="region of interest" description="Disordered" evidence="4">
    <location>
        <begin position="218"/>
        <end position="252"/>
    </location>
</feature>
<evidence type="ECO:0000256" key="1">
    <source>
        <dbReference type="ARBA" id="ARBA00004496"/>
    </source>
</evidence>
<dbReference type="PROSITE" id="PS50033">
    <property type="entry name" value="UBX"/>
    <property type="match status" value="1"/>
</dbReference>
<dbReference type="InterPro" id="IPR015940">
    <property type="entry name" value="UBA"/>
</dbReference>
<feature type="region of interest" description="Disordered" evidence="4">
    <location>
        <begin position="1"/>
        <end position="92"/>
    </location>
</feature>
<feature type="compositionally biased region" description="Low complexity" evidence="4">
    <location>
        <begin position="232"/>
        <end position="248"/>
    </location>
</feature>
<feature type="compositionally biased region" description="Polar residues" evidence="4">
    <location>
        <begin position="77"/>
        <end position="90"/>
    </location>
</feature>
<dbReference type="Proteomes" id="UP000594262">
    <property type="component" value="Unplaced"/>
</dbReference>
<dbReference type="PANTHER" id="PTHR46340">
    <property type="entry name" value="UBX DOMAIN-CONTAINING PROTEIN 1"/>
    <property type="match status" value="1"/>
</dbReference>
<keyword evidence="3" id="KW-0175">Coiled coil</keyword>
<keyword evidence="8" id="KW-1185">Reference proteome</keyword>
<evidence type="ECO:0000256" key="4">
    <source>
        <dbReference type="SAM" id="MobiDB-lite"/>
    </source>
</evidence>
<dbReference type="GO" id="GO:0036435">
    <property type="term" value="F:K48-linked polyubiquitin modification-dependent protein binding"/>
    <property type="evidence" value="ECO:0007669"/>
    <property type="project" value="TreeGrafter"/>
</dbReference>
<protein>
    <recommendedName>
        <fullName evidence="9">UBX domain containing protein</fullName>
    </recommendedName>
</protein>
<feature type="compositionally biased region" description="Basic and acidic residues" evidence="4">
    <location>
        <begin position="128"/>
        <end position="162"/>
    </location>
</feature>
<dbReference type="InterPro" id="IPR001012">
    <property type="entry name" value="UBX_dom"/>
</dbReference>
<evidence type="ECO:0000259" key="5">
    <source>
        <dbReference type="PROSITE" id="PS50030"/>
    </source>
</evidence>
<evidence type="ECO:0000256" key="2">
    <source>
        <dbReference type="ARBA" id="ARBA00022490"/>
    </source>
</evidence>
<evidence type="ECO:0000313" key="8">
    <source>
        <dbReference type="Proteomes" id="UP000594262"/>
    </source>
</evidence>
<dbReference type="Pfam" id="PF24560">
    <property type="entry name" value="zf-C2H2_OTU1_C"/>
    <property type="match status" value="1"/>
</dbReference>
<dbReference type="Pfam" id="PF22562">
    <property type="entry name" value="UBA_7"/>
    <property type="match status" value="1"/>
</dbReference>
<dbReference type="PANTHER" id="PTHR46340:SF1">
    <property type="entry name" value="UBX DOMAIN-CONTAINING PROTEIN 1"/>
    <property type="match status" value="1"/>
</dbReference>
<organism evidence="7 8">
    <name type="scientific">Clytia hemisphaerica</name>
    <dbReference type="NCBI Taxonomy" id="252671"/>
    <lineage>
        <taxon>Eukaryota</taxon>
        <taxon>Metazoa</taxon>
        <taxon>Cnidaria</taxon>
        <taxon>Hydrozoa</taxon>
        <taxon>Hydroidolina</taxon>
        <taxon>Leptothecata</taxon>
        <taxon>Obeliida</taxon>
        <taxon>Clytiidae</taxon>
        <taxon>Clytia</taxon>
    </lineage>
</organism>
<dbReference type="OrthoDB" id="10254930at2759"/>
<evidence type="ECO:0000313" key="7">
    <source>
        <dbReference type="EnsemblMetazoa" id="CLYHEMP014910.1"/>
    </source>
</evidence>
<dbReference type="GO" id="GO:1903094">
    <property type="term" value="P:negative regulation of protein K48-linked deubiquitination"/>
    <property type="evidence" value="ECO:0007669"/>
    <property type="project" value="TreeGrafter"/>
</dbReference>
<dbReference type="GO" id="GO:0005634">
    <property type="term" value="C:nucleus"/>
    <property type="evidence" value="ECO:0007669"/>
    <property type="project" value="TreeGrafter"/>
</dbReference>
<dbReference type="Gene3D" id="1.10.8.10">
    <property type="entry name" value="DNA helicase RuvA subunit, C-terminal domain"/>
    <property type="match status" value="1"/>
</dbReference>
<feature type="domain" description="UBA" evidence="5">
    <location>
        <begin position="1"/>
        <end position="30"/>
    </location>
</feature>
<comment type="subcellular location">
    <subcellularLocation>
        <location evidence="1">Cytoplasm</location>
    </subcellularLocation>
</comment>
<accession>A0A7M5WYD8</accession>
<keyword evidence="2" id="KW-0963">Cytoplasm</keyword>
<dbReference type="InterPro" id="IPR057766">
    <property type="entry name" value="Znf-C2H2_OTU1-like_C"/>
</dbReference>
<dbReference type="GO" id="GO:0032435">
    <property type="term" value="P:negative regulation of proteasomal ubiquitin-dependent protein catabolic process"/>
    <property type="evidence" value="ECO:0007669"/>
    <property type="project" value="TreeGrafter"/>
</dbReference>
<dbReference type="SUPFAM" id="SSF54236">
    <property type="entry name" value="Ubiquitin-like"/>
    <property type="match status" value="1"/>
</dbReference>
<dbReference type="PROSITE" id="PS50030">
    <property type="entry name" value="UBA"/>
    <property type="match status" value="1"/>
</dbReference>
<dbReference type="SMART" id="SM00166">
    <property type="entry name" value="UBX"/>
    <property type="match status" value="1"/>
</dbReference>
<proteinExistence type="predicted"/>
<sequence length="335" mass="37630">MGFSQDRVEQALRETKGGGIPGALEWLFSHPVADSDTGQRLGGTTSQEGDGNAMETDSPATAPSESTEKSTEAPLSPSASETQTNETANSLKCEECNKLLKGEAEATMHAARSGHSKFAESTESIKPLTEEQKIEQRKRLQDKLEERRKQRIDNEKEQDKLREKNRRKTGQEISKAKDDHARQEMMRIADQRKKEKMEERRIKQQIKEQIAKDRENLKMKQQNQRNAPPPTVTTQPSPTTAAATSAPPAKKEYDTCRIQFRLPDGRTLNSNFNASDTLFTVHEYVSKNRTDGRTEDVFTLSTTFPRKTFNDDHMLKSLKELGLVPSSVLVLGKVA</sequence>
<feature type="domain" description="UBX" evidence="6">
    <location>
        <begin position="251"/>
        <end position="331"/>
    </location>
</feature>
<evidence type="ECO:0000256" key="3">
    <source>
        <dbReference type="ARBA" id="ARBA00023054"/>
    </source>
</evidence>
<feature type="compositionally biased region" description="Polar residues" evidence="4">
    <location>
        <begin position="36"/>
        <end position="49"/>
    </location>
</feature>
<dbReference type="EnsemblMetazoa" id="CLYHEMT014910.1">
    <property type="protein sequence ID" value="CLYHEMP014910.1"/>
    <property type="gene ID" value="CLYHEMG014910"/>
</dbReference>
<feature type="compositionally biased region" description="Basic and acidic residues" evidence="4">
    <location>
        <begin position="174"/>
        <end position="183"/>
    </location>
</feature>
<dbReference type="InterPro" id="IPR029071">
    <property type="entry name" value="Ubiquitin-like_domsf"/>
</dbReference>
<name>A0A7M5WYD8_9CNID</name>
<dbReference type="SUPFAM" id="SSF46934">
    <property type="entry name" value="UBA-like"/>
    <property type="match status" value="1"/>
</dbReference>